<keyword evidence="2" id="KW-1185">Reference proteome</keyword>
<sequence length="107" mass="11413">MSHLTSSLPTACVIYIPNSFCTHKQTDDGNAPEIKLQVLDVEVDEEEDKRIQLGNGNPVLSCGDPNDGDPTRVYIQSVSPSSPCGTRCFELEPCGVFGGIGVCSVVL</sequence>
<organism evidence="1 2">
    <name type="scientific">Elysia marginata</name>
    <dbReference type="NCBI Taxonomy" id="1093978"/>
    <lineage>
        <taxon>Eukaryota</taxon>
        <taxon>Metazoa</taxon>
        <taxon>Spiralia</taxon>
        <taxon>Lophotrochozoa</taxon>
        <taxon>Mollusca</taxon>
        <taxon>Gastropoda</taxon>
        <taxon>Heterobranchia</taxon>
        <taxon>Euthyneura</taxon>
        <taxon>Panpulmonata</taxon>
        <taxon>Sacoglossa</taxon>
        <taxon>Placobranchoidea</taxon>
        <taxon>Plakobranchidae</taxon>
        <taxon>Elysia</taxon>
    </lineage>
</organism>
<dbReference type="AlphaFoldDB" id="A0AAV4II86"/>
<accession>A0AAV4II86</accession>
<proteinExistence type="predicted"/>
<reference evidence="1 2" key="1">
    <citation type="journal article" date="2021" name="Elife">
        <title>Chloroplast acquisition without the gene transfer in kleptoplastic sea slugs, Plakobranchus ocellatus.</title>
        <authorList>
            <person name="Maeda T."/>
            <person name="Takahashi S."/>
            <person name="Yoshida T."/>
            <person name="Shimamura S."/>
            <person name="Takaki Y."/>
            <person name="Nagai Y."/>
            <person name="Toyoda A."/>
            <person name="Suzuki Y."/>
            <person name="Arimoto A."/>
            <person name="Ishii H."/>
            <person name="Satoh N."/>
            <person name="Nishiyama T."/>
            <person name="Hasebe M."/>
            <person name="Maruyama T."/>
            <person name="Minagawa J."/>
            <person name="Obokata J."/>
            <person name="Shigenobu S."/>
        </authorList>
    </citation>
    <scope>NUCLEOTIDE SEQUENCE [LARGE SCALE GENOMIC DNA]</scope>
</reference>
<dbReference type="Proteomes" id="UP000762676">
    <property type="component" value="Unassembled WGS sequence"/>
</dbReference>
<gene>
    <name evidence="1" type="ORF">ElyMa_006594800</name>
</gene>
<name>A0AAV4II86_9GAST</name>
<dbReference type="EMBL" id="BMAT01013250">
    <property type="protein sequence ID" value="GFS08411.1"/>
    <property type="molecule type" value="Genomic_DNA"/>
</dbReference>
<comment type="caution">
    <text evidence="1">The sequence shown here is derived from an EMBL/GenBank/DDBJ whole genome shotgun (WGS) entry which is preliminary data.</text>
</comment>
<evidence type="ECO:0000313" key="2">
    <source>
        <dbReference type="Proteomes" id="UP000762676"/>
    </source>
</evidence>
<protein>
    <submittedName>
        <fullName evidence="1">Uncharacterized protein</fullName>
    </submittedName>
</protein>
<evidence type="ECO:0000313" key="1">
    <source>
        <dbReference type="EMBL" id="GFS08411.1"/>
    </source>
</evidence>